<dbReference type="Pfam" id="PF12684">
    <property type="entry name" value="DUF3799"/>
    <property type="match status" value="1"/>
</dbReference>
<dbReference type="HOGENOM" id="CLU_070063_1_0_4"/>
<dbReference type="Gene3D" id="3.90.320.10">
    <property type="match status" value="1"/>
</dbReference>
<organism evidence="2 3">
    <name type="scientific">Albidiferax ferrireducens (strain ATCC BAA-621 / DSM 15236 / T118)</name>
    <name type="common">Rhodoferax ferrireducens</name>
    <dbReference type="NCBI Taxonomy" id="338969"/>
    <lineage>
        <taxon>Bacteria</taxon>
        <taxon>Pseudomonadati</taxon>
        <taxon>Pseudomonadota</taxon>
        <taxon>Betaproteobacteria</taxon>
        <taxon>Burkholderiales</taxon>
        <taxon>Comamonadaceae</taxon>
        <taxon>Rhodoferax</taxon>
    </lineage>
</organism>
<gene>
    <name evidence="2" type="ordered locus">Rfer_4312</name>
</gene>
<dbReference type="Proteomes" id="UP000008332">
    <property type="component" value="Plasmid unnamed1"/>
</dbReference>
<evidence type="ECO:0000313" key="3">
    <source>
        <dbReference type="Proteomes" id="UP000008332"/>
    </source>
</evidence>
<name>Q21QE7_ALBFT</name>
<sequence length="341" mass="39008">MTNDQFRNRNTPRLTLVSGGGIPLATPLPGLRLPAYALDGRKLTWTADRTAVWFDSTDEEYHSDDFAASSSALKLMDRSAAHLMAQRQHRAQLRAAGKDEPNRAFMFGTAVHCAVLEPHIFKTRYVVYPCVERQGVRLTKAYKTFEQTNPKKRILLPSEMASIQDCARRVLATSVIRTDSESFTMADLVDLGATERNYYWVDLLTGVTCKARMDLTVENIILDIKTAIDARYDRFKYDAGKFGYHIQAAFYMEGYSRFVPEGRNIIMTFLVAEKESPHATIVYEADKDTFWGFGSKRVRELLAQYKQCLQTQHWPAYAEGAQLLKLPMNKLYQEPKYNFSY</sequence>
<feature type="domain" description="Putative exodeoxyribonuclease 8 PDDEXK-like" evidence="1">
    <location>
        <begin position="69"/>
        <end position="326"/>
    </location>
</feature>
<dbReference type="AlphaFoldDB" id="Q21QE7"/>
<protein>
    <recommendedName>
        <fullName evidence="1">Putative exodeoxyribonuclease 8 PDDEXK-like domain-containing protein</fullName>
    </recommendedName>
</protein>
<dbReference type="eggNOG" id="ENOG502Z9EN">
    <property type="taxonomic scope" value="Bacteria"/>
</dbReference>
<evidence type="ECO:0000313" key="2">
    <source>
        <dbReference type="EMBL" id="ABD71998.1"/>
    </source>
</evidence>
<keyword evidence="3" id="KW-1185">Reference proteome</keyword>
<dbReference type="OrthoDB" id="256590at2"/>
<keyword evidence="2" id="KW-0614">Plasmid</keyword>
<dbReference type="EMBL" id="CP000268">
    <property type="protein sequence ID" value="ABD71998.1"/>
    <property type="molecule type" value="Genomic_DNA"/>
</dbReference>
<accession>Q21QE7</accession>
<evidence type="ECO:0000259" key="1">
    <source>
        <dbReference type="Pfam" id="PF12684"/>
    </source>
</evidence>
<dbReference type="InterPro" id="IPR024432">
    <property type="entry name" value="Put_RecE_PDDEXK-like_dom"/>
</dbReference>
<proteinExistence type="predicted"/>
<dbReference type="InterPro" id="IPR011604">
    <property type="entry name" value="PDDEXK-like_dom_sf"/>
</dbReference>
<geneLocation type="plasmid" evidence="3">
    <name>pDSM15236</name>
</geneLocation>
<dbReference type="KEGG" id="rfr:Rfer_4312"/>
<reference evidence="3" key="1">
    <citation type="submission" date="2006-02" db="EMBL/GenBank/DDBJ databases">
        <title>Complete sequence of plasmid 1 of Rhodoferax ferrireducens DSM 15236.</title>
        <authorList>
            <person name="Copeland A."/>
            <person name="Lucas S."/>
            <person name="Lapidus A."/>
            <person name="Barry K."/>
            <person name="Detter J.C."/>
            <person name="Glavina del Rio T."/>
            <person name="Hammon N."/>
            <person name="Israni S."/>
            <person name="Pitluck S."/>
            <person name="Brettin T."/>
            <person name="Bruce D."/>
            <person name="Han C."/>
            <person name="Tapia R."/>
            <person name="Gilna P."/>
            <person name="Kiss H."/>
            <person name="Schmutz J."/>
            <person name="Larimer F."/>
            <person name="Land M."/>
            <person name="Kyrpides N."/>
            <person name="Ivanova N."/>
            <person name="Richardson P."/>
        </authorList>
    </citation>
    <scope>NUCLEOTIDE SEQUENCE [LARGE SCALE GENOMIC DNA]</scope>
    <source>
        <strain evidence="3">ATCC BAA-621 / DSM 15236 / T118</strain>
        <plasmid evidence="3">Plasmid pDSM15236</plasmid>
    </source>
</reference>